<evidence type="ECO:0000313" key="3">
    <source>
        <dbReference type="EMBL" id="CAC9234474.1"/>
    </source>
</evidence>
<evidence type="ECO:0000313" key="2">
    <source>
        <dbReference type="EMBL" id="CAB5595084.1"/>
    </source>
</evidence>
<evidence type="ECO:0000313" key="4">
    <source>
        <dbReference type="Proteomes" id="UP000834503"/>
    </source>
</evidence>
<dbReference type="EMBL" id="CAHPQX010000029">
    <property type="protein sequence ID" value="CAB5595084.1"/>
    <property type="molecule type" value="Genomic_DNA"/>
</dbReference>
<feature type="transmembrane region" description="Helical" evidence="1">
    <location>
        <begin position="12"/>
        <end position="30"/>
    </location>
</feature>
<dbReference type="Proteomes" id="UP000834503">
    <property type="component" value="Unassembled WGS sequence"/>
</dbReference>
<keyword evidence="5" id="KW-1185">Reference proteome</keyword>
<reference evidence="2" key="1">
    <citation type="submission" date="2020-05" db="EMBL/GenBank/DDBJ databases">
        <authorList>
            <person name="Delgado-Blas J."/>
        </authorList>
    </citation>
    <scope>NUCLEOTIDE SEQUENCE</scope>
    <source>
        <strain evidence="2">BB1459</strain>
        <strain evidence="3">BB1480</strain>
    </source>
</reference>
<organism evidence="2 4">
    <name type="scientific">Citrobacter werkmanii</name>
    <dbReference type="NCBI Taxonomy" id="67827"/>
    <lineage>
        <taxon>Bacteria</taxon>
        <taxon>Pseudomonadati</taxon>
        <taxon>Pseudomonadota</taxon>
        <taxon>Gammaproteobacteria</taxon>
        <taxon>Enterobacterales</taxon>
        <taxon>Enterobacteriaceae</taxon>
        <taxon>Citrobacter</taxon>
        <taxon>Citrobacter freundii complex</taxon>
    </lineage>
</organism>
<dbReference type="EMBL" id="CAIIUA010000001">
    <property type="protein sequence ID" value="CAC9234474.1"/>
    <property type="molecule type" value="Genomic_DNA"/>
</dbReference>
<evidence type="ECO:0000256" key="1">
    <source>
        <dbReference type="SAM" id="Phobius"/>
    </source>
</evidence>
<dbReference type="RefSeq" id="WP_038636949.1">
    <property type="nucleotide sequence ID" value="NZ_CABDWX010000001.1"/>
</dbReference>
<dbReference type="Proteomes" id="UP000837205">
    <property type="component" value="Unassembled WGS sequence"/>
</dbReference>
<dbReference type="AlphaFoldDB" id="A0A9N8CZ23"/>
<feature type="transmembrane region" description="Helical" evidence="1">
    <location>
        <begin position="50"/>
        <end position="71"/>
    </location>
</feature>
<feature type="transmembrane region" description="Helical" evidence="1">
    <location>
        <begin position="155"/>
        <end position="172"/>
    </location>
</feature>
<feature type="transmembrane region" description="Helical" evidence="1">
    <location>
        <begin position="92"/>
        <end position="114"/>
    </location>
</feature>
<keyword evidence="1" id="KW-0472">Membrane</keyword>
<name>A0A9N8CZ23_9ENTR</name>
<evidence type="ECO:0000313" key="5">
    <source>
        <dbReference type="Proteomes" id="UP000837205"/>
    </source>
</evidence>
<comment type="caution">
    <text evidence="2">The sequence shown here is derived from an EMBL/GenBank/DDBJ whole genome shotgun (WGS) entry which is preliminary data.</text>
</comment>
<keyword evidence="1" id="KW-0812">Transmembrane</keyword>
<keyword evidence="1" id="KW-1133">Transmembrane helix</keyword>
<accession>A0A9N8CZ23</accession>
<sequence length="182" mass="20235">MKKKFLDLLSHSFAFMTLGFILGLFTPVVPKLFIPEITGILMESIAPKSIMLLLITDALFTVVLLKLCGTFDPQKKVAACFYKIFSFTLNKLGKSITAATFGALFGLTLATLFYGEFCLAGVGVKFSLMLIVIWGTFDFLSHMGKNAVDKIERRMFYFVVIGITAYYIYIIATQTQVSTPCV</sequence>
<gene>
    <name evidence="2" type="ORF">GHA_04796</name>
    <name evidence="3" type="ORF">TML_04349</name>
</gene>
<feature type="transmembrane region" description="Helical" evidence="1">
    <location>
        <begin position="126"/>
        <end position="143"/>
    </location>
</feature>
<proteinExistence type="predicted"/>
<protein>
    <submittedName>
        <fullName evidence="2">Uncharacterized protein</fullName>
    </submittedName>
</protein>